<comment type="caution">
    <text evidence="1">The sequence shown here is derived from an EMBL/GenBank/DDBJ whole genome shotgun (WGS) entry which is preliminary data.</text>
</comment>
<reference evidence="2" key="1">
    <citation type="journal article" date="2016" name="Nat. Biotechnol.">
        <title>Sequencing wild and cultivated cassava and related species reveals extensive interspecific hybridization and genetic diversity.</title>
        <authorList>
            <person name="Bredeson J.V."/>
            <person name="Lyons J.B."/>
            <person name="Prochnik S.E."/>
            <person name="Wu G.A."/>
            <person name="Ha C.M."/>
            <person name="Edsinger-Gonzales E."/>
            <person name="Grimwood J."/>
            <person name="Schmutz J."/>
            <person name="Rabbi I.Y."/>
            <person name="Egesi C."/>
            <person name="Nauluvula P."/>
            <person name="Lebot V."/>
            <person name="Ndunguru J."/>
            <person name="Mkamilo G."/>
            <person name="Bart R.S."/>
            <person name="Setter T.L."/>
            <person name="Gleadow R.M."/>
            <person name="Kulakow P."/>
            <person name="Ferguson M.E."/>
            <person name="Rounsley S."/>
            <person name="Rokhsar D.S."/>
        </authorList>
    </citation>
    <scope>NUCLEOTIDE SEQUENCE [LARGE SCALE GENOMIC DNA]</scope>
    <source>
        <strain evidence="2">cv. AM560-2</strain>
    </source>
</reference>
<gene>
    <name evidence="1" type="ORF">MANES_09G168000v8</name>
</gene>
<sequence>MAPTRKKSVNKRFLNEVSPHKEVRNSNKNKERVSGKRRLSDNLGPRWSEEELQQFYKAYRAHGMEWKKVAAEVPNRSAEMVRTLFKMNKAYLSLPEGTASVVGLIAMMTDHYYSQEVSDSEGESNDEPGMPRKPQKTKQVKVQPSTSKDSLQSHSIASTDGYLSLLKKGHFYGGQPRAVGKRTPRVAVSYPYKKNDSQNYVLAKKGQKPQNDVNDDGAHVAALALTEALKRGGSTQVCHTQSGGTEHIKLSPVRSWEMMFPESKTGHTKFRVASVDEEWMVDGTSRGADNGAYARDTSSLVDMEGVGTVEVHPKGKKFYRKKVKVEEIGNSQSDDGGEACSGTEEGPKVNALKGKTDIDGSDAKIDEMSPQARKKRSGKRFSGDEFSALDALQTLANLSVMESESSVQQNEERTVLTVDDKSSKPEATSTSRHRDKVKLLGHREKLLHPRSEVEGASRKSKLGRNTAIYAKPVSESKQGPQFINNNINVLKRKRHSLVSKVSNAEVPIKLHLSEPLDTEPVDEEEIISALKGKRTCQVSTVPKQRKAIGVSEGCFSDQKSSANDVAVSTAQVPVAKQVTLQTSKISRRKMSLKQSITRKERHSSENILKNQTNRCSISLHDTASYLREKFSCCLSSPMVRRWCTFEWFYSAIDYPWFAKREFVEYLNHVGLGHIPRLTRVEWGVIRSSLGKPRRFSEHFLHEEREKLKQYRDSVRTHYTELRTGAMDGLPTDLAKPLSVGQRVIAVHPKTRELHDGSVLTIDHDRCRVQFDCPEMGVEFVKDIDCMPLNPFDNMPEALRRHGFSVMSKELQVNGHSHIGGFTSTRHLDNSEIPMNTLVKRAQVKIIVSNVDANVQRKAASVDVVNAQQIASQPSVVARLQVKEVDIQAPSDLNHAFDKKASSALVNLRQHNAYPGNTLPPWLKPTVNSSFLAGLPSSHDSFVSQESGSTVIEIVRGSRDKAHTMIDAAVQAISSMKEGEDAFVKIGEALDSIDRRQLASESKAQEIRSLEHVNGILSHHNQLISSTLEPQVNNNASGPKSHNNTDKIEAAIPSELIKSCVATLLMIQTCTERQYPPADVAQIIDSAVTSLHPCCPQNLPIYREIQMCMGRIKTQILALIPT</sequence>
<dbReference type="Proteomes" id="UP000091857">
    <property type="component" value="Chromosome 9"/>
</dbReference>
<organism evidence="1 2">
    <name type="scientific">Manihot esculenta</name>
    <name type="common">Cassava</name>
    <name type="synonym">Jatropha manihot</name>
    <dbReference type="NCBI Taxonomy" id="3983"/>
    <lineage>
        <taxon>Eukaryota</taxon>
        <taxon>Viridiplantae</taxon>
        <taxon>Streptophyta</taxon>
        <taxon>Embryophyta</taxon>
        <taxon>Tracheophyta</taxon>
        <taxon>Spermatophyta</taxon>
        <taxon>Magnoliopsida</taxon>
        <taxon>eudicotyledons</taxon>
        <taxon>Gunneridae</taxon>
        <taxon>Pentapetalae</taxon>
        <taxon>rosids</taxon>
        <taxon>fabids</taxon>
        <taxon>Malpighiales</taxon>
        <taxon>Euphorbiaceae</taxon>
        <taxon>Crotonoideae</taxon>
        <taxon>Manihoteae</taxon>
        <taxon>Manihot</taxon>
    </lineage>
</organism>
<evidence type="ECO:0000313" key="2">
    <source>
        <dbReference type="Proteomes" id="UP000091857"/>
    </source>
</evidence>
<protein>
    <submittedName>
        <fullName evidence="1">Uncharacterized protein</fullName>
    </submittedName>
</protein>
<evidence type="ECO:0000313" key="1">
    <source>
        <dbReference type="EMBL" id="KAG8648267.1"/>
    </source>
</evidence>
<name>A0ACB7H765_MANES</name>
<keyword evidence="2" id="KW-1185">Reference proteome</keyword>
<proteinExistence type="predicted"/>
<dbReference type="EMBL" id="CM004395">
    <property type="protein sequence ID" value="KAG8648267.1"/>
    <property type="molecule type" value="Genomic_DNA"/>
</dbReference>
<accession>A0ACB7H765</accession>